<feature type="compositionally biased region" description="Basic and acidic residues" evidence="1">
    <location>
        <begin position="109"/>
        <end position="118"/>
    </location>
</feature>
<proteinExistence type="predicted"/>
<dbReference type="EMBL" id="STGU01000041">
    <property type="protein sequence ID" value="THV28794.1"/>
    <property type="molecule type" value="Genomic_DNA"/>
</dbReference>
<accession>A0A4S8PKM6</accession>
<dbReference type="Proteomes" id="UP000307378">
    <property type="component" value="Unassembled WGS sequence"/>
</dbReference>
<feature type="region of interest" description="Disordered" evidence="1">
    <location>
        <begin position="96"/>
        <end position="133"/>
    </location>
</feature>
<dbReference type="RefSeq" id="WP_136543769.1">
    <property type="nucleotide sequence ID" value="NZ_STGU01000041.1"/>
</dbReference>
<evidence type="ECO:0008006" key="4">
    <source>
        <dbReference type="Google" id="ProtNLM"/>
    </source>
</evidence>
<protein>
    <recommendedName>
        <fullName evidence="4">CopG family transcriptional regulator</fullName>
    </recommendedName>
</protein>
<sequence>MTKDHEDDGGHEWPHPADKAYAVDQARRLHDRARKGGLKFEVYLPPSLALWLLDRIEQGHFLDPSEATFVLLGEAQDTELHVDLRNELLKCSMQSAINDPRPGISGEDMFERMREKSKSPLPEPAQWKKQSRR</sequence>
<gene>
    <name evidence="2" type="ORF">FAA86_23895</name>
</gene>
<reference evidence="2 3" key="1">
    <citation type="submission" date="2019-04" db="EMBL/GenBank/DDBJ databases">
        <title>genome sequence of strain W3.</title>
        <authorList>
            <person name="Gao J."/>
            <person name="Sun J."/>
        </authorList>
    </citation>
    <scope>NUCLEOTIDE SEQUENCE [LARGE SCALE GENOMIC DNA]</scope>
    <source>
        <strain evidence="2 3">W3</strain>
    </source>
</reference>
<comment type="caution">
    <text evidence="2">The sequence shown here is derived from an EMBL/GenBank/DDBJ whole genome shotgun (WGS) entry which is preliminary data.</text>
</comment>
<name>A0A4S8PKM6_9HYPH</name>
<evidence type="ECO:0000313" key="3">
    <source>
        <dbReference type="Proteomes" id="UP000307378"/>
    </source>
</evidence>
<dbReference type="AlphaFoldDB" id="A0A4S8PKM6"/>
<organism evidence="2 3">
    <name type="scientific">Rhizobium rosettiformans W3</name>
    <dbReference type="NCBI Taxonomy" id="538378"/>
    <lineage>
        <taxon>Bacteria</taxon>
        <taxon>Pseudomonadati</taxon>
        <taxon>Pseudomonadota</taxon>
        <taxon>Alphaproteobacteria</taxon>
        <taxon>Hyphomicrobiales</taxon>
        <taxon>Rhizobiaceae</taxon>
        <taxon>Rhizobium/Agrobacterium group</taxon>
        <taxon>Rhizobium</taxon>
    </lineage>
</organism>
<evidence type="ECO:0000256" key="1">
    <source>
        <dbReference type="SAM" id="MobiDB-lite"/>
    </source>
</evidence>
<evidence type="ECO:0000313" key="2">
    <source>
        <dbReference type="EMBL" id="THV28794.1"/>
    </source>
</evidence>